<dbReference type="NCBIfam" id="TIGR02823">
    <property type="entry name" value="oxido_YhdH"/>
    <property type="match status" value="1"/>
</dbReference>
<dbReference type="InterPro" id="IPR051397">
    <property type="entry name" value="Zn-ADH-like_protein"/>
</dbReference>
<feature type="domain" description="Enoyl reductase (ER)" evidence="1">
    <location>
        <begin position="46"/>
        <end position="376"/>
    </location>
</feature>
<dbReference type="InterPro" id="IPR013149">
    <property type="entry name" value="ADH-like_C"/>
</dbReference>
<sequence>MQCGGGVPRQHLLGLPTSGSDRGFGGASGGFRAWVVDAHRGELKQRSVQEFGVVSELPRQDPAATVTVRVHFSDLNYKDAMIIRGQHGVCKGFPIVPGIDFSGVVEQSDSPLWRAGDEVVLTGNKIGQHFDGGWSGLCRVQAEWLVPRPKTFSLEDCMAIGTAGFTAMQMVVHLEKIGSMTTKSGPILVTGAGGGVGSTAVALLANLGYHVVASTGRPDELGEYLRSLGAKDVIGRLEGDGRKQPLQAQRWSHVVDTVGGPILSAALAQTKLNGSVAAVGVAAGGTLDTTVYPFVLRGVRLLGVDSTLPWNVEGFDDDPDTWLQHRRERLALWSRLERDMPLAALRKMHMATVPLEDAHTWAEELLAGRVKGRVVIAV</sequence>
<dbReference type="InterPro" id="IPR014188">
    <property type="entry name" value="Acrylyl-CoA_reductase_AcuI"/>
</dbReference>
<dbReference type="Pfam" id="PF08240">
    <property type="entry name" value="ADH_N"/>
    <property type="match status" value="1"/>
</dbReference>
<gene>
    <name evidence="2" type="ORF">BRAN1462_LOCUS42766</name>
</gene>
<evidence type="ECO:0000313" key="2">
    <source>
        <dbReference type="EMBL" id="CAD9615848.1"/>
    </source>
</evidence>
<dbReference type="Pfam" id="PF00107">
    <property type="entry name" value="ADH_zinc_N"/>
    <property type="match status" value="1"/>
</dbReference>
<dbReference type="InterPro" id="IPR013154">
    <property type="entry name" value="ADH-like_N"/>
</dbReference>
<dbReference type="InterPro" id="IPR036291">
    <property type="entry name" value="NAD(P)-bd_dom_sf"/>
</dbReference>
<dbReference type="SUPFAM" id="SSF51735">
    <property type="entry name" value="NAD(P)-binding Rossmann-fold domains"/>
    <property type="match status" value="1"/>
</dbReference>
<evidence type="ECO:0000259" key="1">
    <source>
        <dbReference type="SMART" id="SM00829"/>
    </source>
</evidence>
<name>A0A6U6QBK3_9DINO</name>
<reference evidence="2" key="1">
    <citation type="submission" date="2021-01" db="EMBL/GenBank/DDBJ databases">
        <authorList>
            <person name="Corre E."/>
            <person name="Pelletier E."/>
            <person name="Niang G."/>
            <person name="Scheremetjew M."/>
            <person name="Finn R."/>
            <person name="Kale V."/>
            <person name="Holt S."/>
            <person name="Cochrane G."/>
            <person name="Meng A."/>
            <person name="Brown T."/>
            <person name="Cohen L."/>
        </authorList>
    </citation>
    <scope>NUCLEOTIDE SEQUENCE</scope>
    <source>
        <strain evidence="2">RCC3387</strain>
    </source>
</reference>
<dbReference type="InterPro" id="IPR011032">
    <property type="entry name" value="GroES-like_sf"/>
</dbReference>
<accession>A0A6U6QBK3</accession>
<dbReference type="Gene3D" id="3.90.180.10">
    <property type="entry name" value="Medium-chain alcohol dehydrogenases, catalytic domain"/>
    <property type="match status" value="1"/>
</dbReference>
<organism evidence="2">
    <name type="scientific">Zooxanthella nutricula</name>
    <dbReference type="NCBI Taxonomy" id="1333877"/>
    <lineage>
        <taxon>Eukaryota</taxon>
        <taxon>Sar</taxon>
        <taxon>Alveolata</taxon>
        <taxon>Dinophyceae</taxon>
        <taxon>Peridiniales</taxon>
        <taxon>Peridiniales incertae sedis</taxon>
        <taxon>Zooxanthella</taxon>
    </lineage>
</organism>
<dbReference type="PANTHER" id="PTHR43677">
    <property type="entry name" value="SHORT-CHAIN DEHYDROGENASE/REDUCTASE"/>
    <property type="match status" value="1"/>
</dbReference>
<dbReference type="SMART" id="SM00829">
    <property type="entry name" value="PKS_ER"/>
    <property type="match status" value="1"/>
</dbReference>
<protein>
    <recommendedName>
        <fullName evidence="1">Enoyl reductase (ER) domain-containing protein</fullName>
    </recommendedName>
</protein>
<dbReference type="EMBL" id="HBGW01067052">
    <property type="protein sequence ID" value="CAD9615848.1"/>
    <property type="molecule type" value="Transcribed_RNA"/>
</dbReference>
<dbReference type="AlphaFoldDB" id="A0A6U6QBK3"/>
<dbReference type="GO" id="GO:0043957">
    <property type="term" value="F:acryloyl-CoA reductase (NADPH) activity"/>
    <property type="evidence" value="ECO:0007669"/>
    <property type="project" value="TreeGrafter"/>
</dbReference>
<dbReference type="PANTHER" id="PTHR43677:SF1">
    <property type="entry name" value="ACRYLYL-COA REDUCTASE ACUI-RELATED"/>
    <property type="match status" value="1"/>
</dbReference>
<dbReference type="SUPFAM" id="SSF50129">
    <property type="entry name" value="GroES-like"/>
    <property type="match status" value="1"/>
</dbReference>
<proteinExistence type="predicted"/>
<dbReference type="Gene3D" id="3.40.50.720">
    <property type="entry name" value="NAD(P)-binding Rossmann-like Domain"/>
    <property type="match status" value="1"/>
</dbReference>
<dbReference type="InterPro" id="IPR020843">
    <property type="entry name" value="ER"/>
</dbReference>